<gene>
    <name evidence="3" type="ORF">AN964_08930</name>
</gene>
<dbReference type="NCBIfam" id="TIGR00750">
    <property type="entry name" value="lao"/>
    <property type="match status" value="1"/>
</dbReference>
<evidence type="ECO:0000313" key="3">
    <source>
        <dbReference type="EMBL" id="KQL53607.1"/>
    </source>
</evidence>
<dbReference type="GO" id="GO:0005737">
    <property type="term" value="C:cytoplasm"/>
    <property type="evidence" value="ECO:0007669"/>
    <property type="project" value="TreeGrafter"/>
</dbReference>
<evidence type="ECO:0000313" key="4">
    <source>
        <dbReference type="Proteomes" id="UP000051888"/>
    </source>
</evidence>
<dbReference type="Pfam" id="PF03308">
    <property type="entry name" value="MeaB"/>
    <property type="match status" value="1"/>
</dbReference>
<keyword evidence="4" id="KW-1185">Reference proteome</keyword>
<dbReference type="Gene3D" id="1.20.5.170">
    <property type="match status" value="1"/>
</dbReference>
<dbReference type="PANTHER" id="PTHR23408:SF3">
    <property type="entry name" value="METHYLMALONIC ACIDURIA TYPE A PROTEIN, MITOCHONDRIAL"/>
    <property type="match status" value="1"/>
</dbReference>
<dbReference type="Gene3D" id="3.40.50.300">
    <property type="entry name" value="P-loop containing nucleotide triphosphate hydrolases"/>
    <property type="match status" value="1"/>
</dbReference>
<evidence type="ECO:0000256" key="2">
    <source>
        <dbReference type="SAM" id="MobiDB-lite"/>
    </source>
</evidence>
<dbReference type="InterPro" id="IPR027417">
    <property type="entry name" value="P-loop_NTPase"/>
</dbReference>
<protein>
    <submittedName>
        <fullName evidence="3">Transporter</fullName>
    </submittedName>
</protein>
<dbReference type="Gene3D" id="1.10.287.130">
    <property type="match status" value="1"/>
</dbReference>
<dbReference type="GO" id="GO:0003924">
    <property type="term" value="F:GTPase activity"/>
    <property type="evidence" value="ECO:0007669"/>
    <property type="project" value="InterPro"/>
</dbReference>
<dbReference type="SUPFAM" id="SSF52540">
    <property type="entry name" value="P-loop containing nucleoside triphosphate hydrolases"/>
    <property type="match status" value="1"/>
</dbReference>
<dbReference type="PANTHER" id="PTHR23408">
    <property type="entry name" value="METHYLMALONYL-COA MUTASE"/>
    <property type="match status" value="1"/>
</dbReference>
<dbReference type="EMBL" id="LJJC01000004">
    <property type="protein sequence ID" value="KQL53607.1"/>
    <property type="molecule type" value="Genomic_DNA"/>
</dbReference>
<dbReference type="AlphaFoldDB" id="A0A0Q3WXP2"/>
<evidence type="ECO:0000256" key="1">
    <source>
        <dbReference type="ARBA" id="ARBA00009625"/>
    </source>
</evidence>
<comment type="similarity">
    <text evidence="1">Belongs to the SIMIBI class G3E GTPase family. ArgK/MeaB subfamily.</text>
</comment>
<accession>A0A0Q3WXP2</accession>
<dbReference type="STRING" id="157838.AN964_08930"/>
<sequence>MGDQKSPEWSVGNKSFSSTYMPGVESTHDGLQSSGKKKFQKAKDSSLSIEALAQKVMGGDRIMLSKAITLIESNAKHHYQKAQDLLNLLLPNAYPSIRIGITGVPGAGKSTFIEEFGYSLCEKGHKVAVLAIDPSSTVSGGSILGDKTRMERLAKHPNAFIRPSPSTGTLGGVHRKTRESMIACEAAGYDIIIVETVGVGQSEVIVRGMVDFFLLLSITGAGDELQGMKKGIMELADAIVVNKADGENKKLAEKAKREYNQILHFLMPATKGWETKAYTCSALHGDGIQELWDTIKLFIEKTKNSGTFTERRQSQIKEWLFAMIRERLENSFFQHEEIKQYLPFIQNAVMEETITVSNAVDTLFQKYQSSLKNG</sequence>
<proteinExistence type="inferred from homology"/>
<feature type="region of interest" description="Disordered" evidence="2">
    <location>
        <begin position="1"/>
        <end position="37"/>
    </location>
</feature>
<dbReference type="InterPro" id="IPR005129">
    <property type="entry name" value="GTPase_ArgK"/>
</dbReference>
<reference evidence="3 4" key="1">
    <citation type="submission" date="2015-09" db="EMBL/GenBank/DDBJ databases">
        <title>Genome sequencing project for genomic taxonomy and phylogenomics of Bacillus-like bacteria.</title>
        <authorList>
            <person name="Liu B."/>
            <person name="Wang J."/>
            <person name="Zhu Y."/>
            <person name="Liu G."/>
            <person name="Chen Q."/>
            <person name="Chen Z."/>
            <person name="Lan J."/>
            <person name="Che J."/>
            <person name="Ge C."/>
            <person name="Shi H."/>
            <person name="Pan Z."/>
            <person name="Liu X."/>
        </authorList>
    </citation>
    <scope>NUCLEOTIDE SEQUENCE [LARGE SCALE GENOMIC DNA]</scope>
    <source>
        <strain evidence="3 4">LMG 18435</strain>
    </source>
</reference>
<name>A0A0Q3WXP2_9BACI</name>
<dbReference type="RefSeq" id="WP_055739340.1">
    <property type="nucleotide sequence ID" value="NZ_JAAIWL010000019.1"/>
</dbReference>
<dbReference type="Proteomes" id="UP000051888">
    <property type="component" value="Unassembled WGS sequence"/>
</dbReference>
<dbReference type="OrthoDB" id="9778292at2"/>
<dbReference type="CDD" id="cd03114">
    <property type="entry name" value="MMAA-like"/>
    <property type="match status" value="1"/>
</dbReference>
<comment type="caution">
    <text evidence="3">The sequence shown here is derived from an EMBL/GenBank/DDBJ whole genome shotgun (WGS) entry which is preliminary data.</text>
</comment>
<organism evidence="3 4">
    <name type="scientific">Heyndrickxia shackletonii</name>
    <dbReference type="NCBI Taxonomy" id="157838"/>
    <lineage>
        <taxon>Bacteria</taxon>
        <taxon>Bacillati</taxon>
        <taxon>Bacillota</taxon>
        <taxon>Bacilli</taxon>
        <taxon>Bacillales</taxon>
        <taxon>Bacillaceae</taxon>
        <taxon>Heyndrickxia</taxon>
    </lineage>
</organism>
<dbReference type="PATRIC" id="fig|157838.3.peg.1957"/>
<dbReference type="NCBIfam" id="NF006958">
    <property type="entry name" value="PRK09435.1"/>
    <property type="match status" value="1"/>
</dbReference>
<dbReference type="GO" id="GO:0005525">
    <property type="term" value="F:GTP binding"/>
    <property type="evidence" value="ECO:0007669"/>
    <property type="project" value="InterPro"/>
</dbReference>